<dbReference type="Proteomes" id="UP001060215">
    <property type="component" value="Chromosome 8"/>
</dbReference>
<dbReference type="EMBL" id="CM045765">
    <property type="protein sequence ID" value="KAI8000725.1"/>
    <property type="molecule type" value="Genomic_DNA"/>
</dbReference>
<name>A0ACC0GI36_9ERIC</name>
<evidence type="ECO:0000313" key="2">
    <source>
        <dbReference type="Proteomes" id="UP001060215"/>
    </source>
</evidence>
<keyword evidence="2" id="KW-1185">Reference proteome</keyword>
<evidence type="ECO:0000313" key="1">
    <source>
        <dbReference type="EMBL" id="KAI8000725.1"/>
    </source>
</evidence>
<sequence>MSTQQPDHPPSSATFNEIEQVEQDTNDPTQINNNNNNNREIDNPKEKRRKNSEKPKSIDTATNMEPRSNDGDNNKSNREAMAKAKAEAEAEAEALHKLIGADLSSIKNASERINKYEEPIKLVSDRYKKFEQKRGTADEYRELKKVVKKLKQQISSKHKDDDPDAARKLLSIDSTNIAGADADKLLEEMPNLYKNEAFEKSLDFKEFKERFDELDLELKLCLLSFSVFPENVEIKKRVMLYWWIGEGFVPPVRRKDTVANTAAAANTVPNALANTVANTASNTVPNTAANTVPNALANTVANTAPNTVPNTMANAAANTVPNALANTVANTAPNTVADVAANMVPSALANTVANTAPNTVANAAANTVPSANNDKKTPEQFANEFFKKLIEKGFIQPVYKKRSVGVDICKMHPFVRSMVVKLAKKAKFFNFDDKGNATEDYSGSLRACLKGKGLKNFEELDKLHTLFNVNEAILDFKPEWFSKMKNLNVLYLGRWQTSPTHHIEVEDTAALKIKNANVLDGLEDIRHLRFLSLQGISRVTELPESISKLSNLMILDIRACHNLEIIPNGMGLLKNLTHLDMSECYLLDQMPKGLSLLSKLQVLSGFVVGDSESKNSCTLEDLRKLPELRKLSIHTGHDAFPVDRDLRALNQFKKLTKLTIAWGRGSVEAKKDDSRKNDIGASEQAIATTKKPGLPRALTRLPTSKQSTGTLDRENIEVSKKKEISAADQAAATSKKVRFGASEQATTKKQGLQNALTRLPNSKQSTGTPDRENIEVSKKKEISAADQAAATSKKVGFAKNMRRLSSSKTVELPNAELPPGLIKLDLQSFPGMVTPPWLRAFTLKNLKKLYIRGGKFSDLGQFKELDNEELEKDKWKVEELRLKYLTDLEMDWRELQELFPDLTYLEKVNCPKLTFFPCDESGVWMSKTMGDKQLQQMAS</sequence>
<comment type="caution">
    <text evidence="1">The sequence shown here is derived from an EMBL/GenBank/DDBJ whole genome shotgun (WGS) entry which is preliminary data.</text>
</comment>
<reference evidence="1 2" key="1">
    <citation type="journal article" date="2022" name="Plant J.">
        <title>Chromosome-level genome of Camellia lanceoleosa provides a valuable resource for understanding genome evolution and self-incompatibility.</title>
        <authorList>
            <person name="Gong W."/>
            <person name="Xiao S."/>
            <person name="Wang L."/>
            <person name="Liao Z."/>
            <person name="Chang Y."/>
            <person name="Mo W."/>
            <person name="Hu G."/>
            <person name="Li W."/>
            <person name="Zhao G."/>
            <person name="Zhu H."/>
            <person name="Hu X."/>
            <person name="Ji K."/>
            <person name="Xiang X."/>
            <person name="Song Q."/>
            <person name="Yuan D."/>
            <person name="Jin S."/>
            <person name="Zhang L."/>
        </authorList>
    </citation>
    <scope>NUCLEOTIDE SEQUENCE [LARGE SCALE GENOMIC DNA]</scope>
    <source>
        <strain evidence="1">SQ_2022a</strain>
    </source>
</reference>
<proteinExistence type="predicted"/>
<accession>A0ACC0GI36</accession>
<gene>
    <name evidence="1" type="ORF">LOK49_LG09G01777</name>
</gene>
<protein>
    <submittedName>
        <fullName evidence="1">Disease resistance RPP13-like protein 4</fullName>
    </submittedName>
</protein>
<organism evidence="1 2">
    <name type="scientific">Camellia lanceoleosa</name>
    <dbReference type="NCBI Taxonomy" id="1840588"/>
    <lineage>
        <taxon>Eukaryota</taxon>
        <taxon>Viridiplantae</taxon>
        <taxon>Streptophyta</taxon>
        <taxon>Embryophyta</taxon>
        <taxon>Tracheophyta</taxon>
        <taxon>Spermatophyta</taxon>
        <taxon>Magnoliopsida</taxon>
        <taxon>eudicotyledons</taxon>
        <taxon>Gunneridae</taxon>
        <taxon>Pentapetalae</taxon>
        <taxon>asterids</taxon>
        <taxon>Ericales</taxon>
        <taxon>Theaceae</taxon>
        <taxon>Camellia</taxon>
    </lineage>
</organism>